<dbReference type="PROSITE" id="PS50800">
    <property type="entry name" value="SAP"/>
    <property type="match status" value="1"/>
</dbReference>
<keyword evidence="10" id="KW-0238">DNA-binding</keyword>
<keyword evidence="7 13" id="KW-0694">RNA-binding</keyword>
<dbReference type="InterPro" id="IPR003034">
    <property type="entry name" value="SAP_dom"/>
</dbReference>
<evidence type="ECO:0000256" key="1">
    <source>
        <dbReference type="ARBA" id="ARBA00004123"/>
    </source>
</evidence>
<dbReference type="GO" id="GO:0043565">
    <property type="term" value="F:sequence-specific DNA binding"/>
    <property type="evidence" value="ECO:0007669"/>
    <property type="project" value="TreeGrafter"/>
</dbReference>
<keyword evidence="3" id="KW-0678">Repressor</keyword>
<dbReference type="SUPFAM" id="SSF68906">
    <property type="entry name" value="SAP domain"/>
    <property type="match status" value="1"/>
</dbReference>
<dbReference type="FunFam" id="3.30.70.330:FF:000897">
    <property type="entry name" value="Scaffold attachment factor B2"/>
    <property type="match status" value="1"/>
</dbReference>
<accession>A0A8C2TBW3</accession>
<feature type="region of interest" description="Disordered" evidence="14">
    <location>
        <begin position="392"/>
        <end position="574"/>
    </location>
</feature>
<proteinExistence type="predicted"/>
<name>A0A8C2TBW3_COTJA</name>
<feature type="compositionally biased region" description="Acidic residues" evidence="14">
    <location>
        <begin position="234"/>
        <end position="254"/>
    </location>
</feature>
<keyword evidence="9" id="KW-0805">Transcription regulation</keyword>
<dbReference type="InterPro" id="IPR012677">
    <property type="entry name" value="Nucleotide-bd_a/b_plait_sf"/>
</dbReference>
<dbReference type="GO" id="GO:0050684">
    <property type="term" value="P:regulation of mRNA processing"/>
    <property type="evidence" value="ECO:0007669"/>
    <property type="project" value="TreeGrafter"/>
</dbReference>
<evidence type="ECO:0000259" key="16">
    <source>
        <dbReference type="PROSITE" id="PS50800"/>
    </source>
</evidence>
<feature type="compositionally biased region" description="Basic and acidic residues" evidence="14">
    <location>
        <begin position="298"/>
        <end position="311"/>
    </location>
</feature>
<feature type="compositionally biased region" description="Acidic residues" evidence="14">
    <location>
        <begin position="392"/>
        <end position="401"/>
    </location>
</feature>
<dbReference type="GeneTree" id="ENSGT00940000155916"/>
<evidence type="ECO:0000256" key="3">
    <source>
        <dbReference type="ARBA" id="ARBA00022491"/>
    </source>
</evidence>
<feature type="region of interest" description="Disordered" evidence="14">
    <location>
        <begin position="846"/>
        <end position="896"/>
    </location>
</feature>
<feature type="region of interest" description="Disordered" evidence="14">
    <location>
        <begin position="298"/>
        <end position="333"/>
    </location>
</feature>
<dbReference type="GO" id="GO:0003723">
    <property type="term" value="F:RNA binding"/>
    <property type="evidence" value="ECO:0007669"/>
    <property type="project" value="UniProtKB-UniRule"/>
</dbReference>
<dbReference type="Pfam" id="PF00076">
    <property type="entry name" value="RRM_1"/>
    <property type="match status" value="1"/>
</dbReference>
<dbReference type="InterPro" id="IPR051738">
    <property type="entry name" value="SAF_Modulators"/>
</dbReference>
<dbReference type="CDD" id="cd12679">
    <property type="entry name" value="RRM_SAFB1_SAFB2"/>
    <property type="match status" value="1"/>
</dbReference>
<evidence type="ECO:0000256" key="7">
    <source>
        <dbReference type="ARBA" id="ARBA00022884"/>
    </source>
</evidence>
<feature type="compositionally biased region" description="Gly residues" evidence="14">
    <location>
        <begin position="1031"/>
        <end position="1040"/>
    </location>
</feature>
<feature type="compositionally biased region" description="Acidic residues" evidence="14">
    <location>
        <begin position="416"/>
        <end position="432"/>
    </location>
</feature>
<gene>
    <name evidence="17" type="primary">LOC107325413</name>
</gene>
<keyword evidence="2" id="KW-0488">Methylation</keyword>
<reference evidence="17" key="2">
    <citation type="submission" date="2025-08" db="UniProtKB">
        <authorList>
            <consortium name="Ensembl"/>
        </authorList>
    </citation>
    <scope>IDENTIFICATION</scope>
</reference>
<dbReference type="InterPro" id="IPR000504">
    <property type="entry name" value="RRM_dom"/>
</dbReference>
<evidence type="ECO:0000256" key="10">
    <source>
        <dbReference type="ARBA" id="ARBA00023125"/>
    </source>
</evidence>
<reference evidence="17" key="3">
    <citation type="submission" date="2025-09" db="UniProtKB">
        <authorList>
            <consortium name="Ensembl"/>
        </authorList>
    </citation>
    <scope>IDENTIFICATION</scope>
</reference>
<keyword evidence="4" id="KW-1017">Isopeptide bond</keyword>
<keyword evidence="5" id="KW-0597">Phosphoprotein</keyword>
<dbReference type="FunFam" id="1.10.720.30:FF:000005">
    <property type="entry name" value="scaffold attachment factor B2 isoform X1"/>
    <property type="match status" value="1"/>
</dbReference>
<evidence type="ECO:0000313" key="17">
    <source>
        <dbReference type="Ensembl" id="ENSCJPP00005011373.1"/>
    </source>
</evidence>
<dbReference type="PANTHER" id="PTHR15683:SF6">
    <property type="entry name" value="SCAFFOLD ATTACHMENT FACTOR B1"/>
    <property type="match status" value="1"/>
</dbReference>
<dbReference type="GO" id="GO:0005634">
    <property type="term" value="C:nucleus"/>
    <property type="evidence" value="ECO:0007669"/>
    <property type="project" value="UniProtKB-SubCell"/>
</dbReference>
<feature type="compositionally biased region" description="Basic and acidic residues" evidence="14">
    <location>
        <begin position="534"/>
        <end position="557"/>
    </location>
</feature>
<evidence type="ECO:0000256" key="13">
    <source>
        <dbReference type="PROSITE-ProRule" id="PRU00176"/>
    </source>
</evidence>
<feature type="compositionally biased region" description="Basic and acidic residues" evidence="14">
    <location>
        <begin position="745"/>
        <end position="820"/>
    </location>
</feature>
<keyword evidence="18" id="KW-1185">Reference proteome</keyword>
<dbReference type="SUPFAM" id="SSF54928">
    <property type="entry name" value="RNA-binding domain, RBD"/>
    <property type="match status" value="1"/>
</dbReference>
<dbReference type="Ensembl" id="ENSCJPT00005016622.1">
    <property type="protein sequence ID" value="ENSCJPP00005011373.1"/>
    <property type="gene ID" value="ENSCJPG00005009767.1"/>
</dbReference>
<evidence type="ECO:0000313" key="18">
    <source>
        <dbReference type="Proteomes" id="UP000694412"/>
    </source>
</evidence>
<dbReference type="PANTHER" id="PTHR15683">
    <property type="entry name" value="SCAFFOLD ATTACHMENT FACTOR B-RELATED"/>
    <property type="match status" value="1"/>
</dbReference>
<evidence type="ECO:0000256" key="11">
    <source>
        <dbReference type="ARBA" id="ARBA00023163"/>
    </source>
</evidence>
<evidence type="ECO:0000256" key="2">
    <source>
        <dbReference type="ARBA" id="ARBA00022481"/>
    </source>
</evidence>
<organism evidence="17 18">
    <name type="scientific">Coturnix japonica</name>
    <name type="common">Japanese quail</name>
    <name type="synonym">Coturnix coturnix japonica</name>
    <dbReference type="NCBI Taxonomy" id="93934"/>
    <lineage>
        <taxon>Eukaryota</taxon>
        <taxon>Metazoa</taxon>
        <taxon>Chordata</taxon>
        <taxon>Craniata</taxon>
        <taxon>Vertebrata</taxon>
        <taxon>Euteleostomi</taxon>
        <taxon>Archelosauria</taxon>
        <taxon>Archosauria</taxon>
        <taxon>Dinosauria</taxon>
        <taxon>Saurischia</taxon>
        <taxon>Theropoda</taxon>
        <taxon>Coelurosauria</taxon>
        <taxon>Aves</taxon>
        <taxon>Neognathae</taxon>
        <taxon>Galloanserae</taxon>
        <taxon>Galliformes</taxon>
        <taxon>Phasianidae</taxon>
        <taxon>Perdicinae</taxon>
        <taxon>Coturnix</taxon>
    </lineage>
</organism>
<dbReference type="GO" id="GO:0006357">
    <property type="term" value="P:regulation of transcription by RNA polymerase II"/>
    <property type="evidence" value="ECO:0007669"/>
    <property type="project" value="TreeGrafter"/>
</dbReference>
<dbReference type="PROSITE" id="PS50102">
    <property type="entry name" value="RRM"/>
    <property type="match status" value="1"/>
</dbReference>
<dbReference type="Proteomes" id="UP000694412">
    <property type="component" value="Chromosome 28"/>
</dbReference>
<feature type="region of interest" description="Disordered" evidence="14">
    <location>
        <begin position="202"/>
        <end position="260"/>
    </location>
</feature>
<feature type="region of interest" description="Disordered" evidence="14">
    <location>
        <begin position="635"/>
        <end position="820"/>
    </location>
</feature>
<feature type="domain" description="RRM" evidence="15">
    <location>
        <begin position="564"/>
        <end position="642"/>
    </location>
</feature>
<dbReference type="InterPro" id="IPR034781">
    <property type="entry name" value="SAFB1_2_RBD"/>
</dbReference>
<feature type="compositionally biased region" description="Basic and acidic residues" evidence="14">
    <location>
        <begin position="931"/>
        <end position="970"/>
    </location>
</feature>
<sequence length="1093" mass="122633">MAPNALLRVRGEAYTTHCACVSSEGVMSLLRMRGEAYTSQCACVARTTHRTAHACRARGWCLCCACAARPTHRAAHPCLACLCCVCCACAVLLSLRRGLRACALRSLVSLSATATILCCDRHRLHPVVLNRNNGPMADGHSAAGQGEYVSLSGCGTPGSEPETRRLSELRVIDLRAELKRRSLDSAGNKSVLSERLRRAIEEEGGNPDEIPVISENTIKRTPKRSSKGRRPDEEGAEDNGLEEDSGDGQEDIEASLDTLQDIDMMDISVLDEAEIDNGNAVDCGEDYSADHILDSLSDSKENTDADMKEHPGQPADYNVGNLEASPQYSDVKEESREIPVMMVEAEDVGNSFDAASSELIEIKEIEELPLEPENEKILDILGETCKSELLNEEACEAEQPDAQEASNVVPGKRLAEEEDALAAAQSEEDALDLDSKSAQAMARKEAKRLVVAKGETSEQTIEEEKLDSASVGVESVSDESSKRCQGLEASSGETAERGAGAEGKASKEDAKKAEDKANSEESPATKESSASEGGDQKKSPVEEDRDTKQASKDEKGRAGSGSGRNLWVSGLSSSTRATDLKNLFSKYGKVVGAKVVTNARSPGARCYGFVTMSTSEEATKCINHLHRTELHGKMISVEKAKNEPAGKKPSDRKEGEARKEKDRHHSADSKSEKSVGVKKEEKADKKDDAKKSEKDSKDEKEGKEKEEQKASDRSRASKSASRGTERTVVMDKSKGEPVISVKTSASKERSTKSQDRKSESKEKQDILSFDKIKEQRERERQRQREREIRETERRRERERREREQRLQAMHERDERQRLQRERERLEFQRQRLDRERLERERLERERMHIEQERRREQERIQREREELRRQQEQLRYEQERRSAMRRPYDDGRRDDPYWPEAKRMALDDRYHSEFVRQDRFHDFDHRDRGRYQDHSLDRREGSRGIPDRDGQHYPDERHGGPERHARESREGWGGYGSERRMTEGRGIPPQTRDGRDWGDHGRKLEGHQDRSWQGSVAGGMMGRDHERWQGGDRGAPGQLGPGHAMHRGGMAGRGGFTQGPNQSQVAPSAAVQGGFAGQERTHRATEPRFARRY</sequence>
<dbReference type="SMART" id="SM00360">
    <property type="entry name" value="RRM"/>
    <property type="match status" value="1"/>
</dbReference>
<keyword evidence="6" id="KW-0832">Ubl conjugation</keyword>
<evidence type="ECO:0000256" key="12">
    <source>
        <dbReference type="ARBA" id="ARBA00023242"/>
    </source>
</evidence>
<dbReference type="InterPro" id="IPR035979">
    <property type="entry name" value="RBD_domain_sf"/>
</dbReference>
<feature type="compositionally biased region" description="Basic and acidic residues" evidence="14">
    <location>
        <begin position="723"/>
        <end position="735"/>
    </location>
</feature>
<feature type="compositionally biased region" description="Basic and acidic residues" evidence="14">
    <location>
        <begin position="504"/>
        <end position="519"/>
    </location>
</feature>
<feature type="compositionally biased region" description="Basic and acidic residues" evidence="14">
    <location>
        <begin position="992"/>
        <end position="1010"/>
    </location>
</feature>
<evidence type="ECO:0000256" key="5">
    <source>
        <dbReference type="ARBA" id="ARBA00022553"/>
    </source>
</evidence>
<feature type="compositionally biased region" description="Basic and acidic residues" evidence="14">
    <location>
        <begin position="635"/>
        <end position="715"/>
    </location>
</feature>
<dbReference type="Gene3D" id="1.10.720.30">
    <property type="entry name" value="SAP domain"/>
    <property type="match status" value="1"/>
</dbReference>
<evidence type="ECO:0000256" key="6">
    <source>
        <dbReference type="ARBA" id="ARBA00022843"/>
    </source>
</evidence>
<protein>
    <submittedName>
        <fullName evidence="17">Scaffold attachment factor B1-like</fullName>
    </submittedName>
</protein>
<keyword evidence="8" id="KW-0007">Acetylation</keyword>
<keyword evidence="11" id="KW-0804">Transcription</keyword>
<evidence type="ECO:0000256" key="9">
    <source>
        <dbReference type="ARBA" id="ARBA00023015"/>
    </source>
</evidence>
<dbReference type="Pfam" id="PF02037">
    <property type="entry name" value="SAP"/>
    <property type="match status" value="1"/>
</dbReference>
<evidence type="ECO:0000256" key="14">
    <source>
        <dbReference type="SAM" id="MobiDB-lite"/>
    </source>
</evidence>
<comment type="subcellular location">
    <subcellularLocation>
        <location evidence="1">Nucleus</location>
    </subcellularLocation>
</comment>
<evidence type="ECO:0000259" key="15">
    <source>
        <dbReference type="PROSITE" id="PS50102"/>
    </source>
</evidence>
<reference evidence="17" key="1">
    <citation type="submission" date="2015-11" db="EMBL/GenBank/DDBJ databases">
        <authorList>
            <consortium name="International Coturnix japonica Genome Analysis Consortium"/>
            <person name="Warren W."/>
            <person name="Burt D.W."/>
            <person name="Antin P.B."/>
            <person name="Lanford R."/>
            <person name="Gros J."/>
            <person name="Wilson R.K."/>
        </authorList>
    </citation>
    <scope>NUCLEOTIDE SEQUENCE [LARGE SCALE GENOMIC DNA]</scope>
</reference>
<evidence type="ECO:0000256" key="4">
    <source>
        <dbReference type="ARBA" id="ARBA00022499"/>
    </source>
</evidence>
<feature type="compositionally biased region" description="Basic and acidic residues" evidence="14">
    <location>
        <begin position="1079"/>
        <end position="1093"/>
    </location>
</feature>
<keyword evidence="12" id="KW-0539">Nucleus</keyword>
<dbReference type="Gene3D" id="3.30.70.330">
    <property type="match status" value="1"/>
</dbReference>
<feature type="region of interest" description="Disordered" evidence="14">
    <location>
        <begin position="931"/>
        <end position="1093"/>
    </location>
</feature>
<feature type="domain" description="SAP" evidence="16">
    <location>
        <begin position="166"/>
        <end position="200"/>
    </location>
</feature>
<dbReference type="InterPro" id="IPR036361">
    <property type="entry name" value="SAP_dom_sf"/>
</dbReference>
<dbReference type="AlphaFoldDB" id="A0A8C2TBW3"/>
<dbReference type="SMART" id="SM00513">
    <property type="entry name" value="SAP"/>
    <property type="match status" value="1"/>
</dbReference>
<evidence type="ECO:0000256" key="8">
    <source>
        <dbReference type="ARBA" id="ARBA00022990"/>
    </source>
</evidence>